<proteinExistence type="predicted"/>
<keyword evidence="1" id="KW-0472">Membrane</keyword>
<comment type="caution">
    <text evidence="2">The sequence shown here is derived from an EMBL/GenBank/DDBJ whole genome shotgun (WGS) entry which is preliminary data.</text>
</comment>
<dbReference type="EMBL" id="JBHTHZ010000002">
    <property type="protein sequence ID" value="MFD0792908.1"/>
    <property type="molecule type" value="Genomic_DNA"/>
</dbReference>
<dbReference type="Proteomes" id="UP001597010">
    <property type="component" value="Unassembled WGS sequence"/>
</dbReference>
<keyword evidence="3" id="KW-1185">Reference proteome</keyword>
<accession>A0ABW3APG6</accession>
<keyword evidence="1" id="KW-0812">Transmembrane</keyword>
<keyword evidence="1" id="KW-1133">Transmembrane helix</keyword>
<evidence type="ECO:0000313" key="3">
    <source>
        <dbReference type="Proteomes" id="UP001597010"/>
    </source>
</evidence>
<evidence type="ECO:0000313" key="2">
    <source>
        <dbReference type="EMBL" id="MFD0792908.1"/>
    </source>
</evidence>
<dbReference type="RefSeq" id="WP_377111898.1">
    <property type="nucleotide sequence ID" value="NZ_JBHTHZ010000002.1"/>
</dbReference>
<organism evidence="2 3">
    <name type="scientific">Mucilaginibacter litoreus</name>
    <dbReference type="NCBI Taxonomy" id="1048221"/>
    <lineage>
        <taxon>Bacteria</taxon>
        <taxon>Pseudomonadati</taxon>
        <taxon>Bacteroidota</taxon>
        <taxon>Sphingobacteriia</taxon>
        <taxon>Sphingobacteriales</taxon>
        <taxon>Sphingobacteriaceae</taxon>
        <taxon>Mucilaginibacter</taxon>
    </lineage>
</organism>
<evidence type="ECO:0000256" key="1">
    <source>
        <dbReference type="SAM" id="Phobius"/>
    </source>
</evidence>
<feature type="transmembrane region" description="Helical" evidence="1">
    <location>
        <begin position="29"/>
        <end position="49"/>
    </location>
</feature>
<name>A0ABW3APG6_9SPHI</name>
<protein>
    <submittedName>
        <fullName evidence="2">Uncharacterized protein</fullName>
    </submittedName>
</protein>
<gene>
    <name evidence="2" type="ORF">ACFQZX_04725</name>
</gene>
<reference evidence="3" key="1">
    <citation type="journal article" date="2019" name="Int. J. Syst. Evol. Microbiol.">
        <title>The Global Catalogue of Microorganisms (GCM) 10K type strain sequencing project: providing services to taxonomists for standard genome sequencing and annotation.</title>
        <authorList>
            <consortium name="The Broad Institute Genomics Platform"/>
            <consortium name="The Broad Institute Genome Sequencing Center for Infectious Disease"/>
            <person name="Wu L."/>
            <person name="Ma J."/>
        </authorList>
    </citation>
    <scope>NUCLEOTIDE SEQUENCE [LARGE SCALE GENOMIC DNA]</scope>
    <source>
        <strain evidence="3">CCUG 61484</strain>
    </source>
</reference>
<sequence length="50" mass="5636">MKKLIETLITDLNHVFVKGNSDKVEQARVFILLAIPAALVVYTMGQFPVY</sequence>